<dbReference type="EMBL" id="JAMBQA010000001">
    <property type="protein sequence ID" value="MDG0844624.1"/>
    <property type="molecule type" value="Genomic_DNA"/>
</dbReference>
<name>A0A9X4L0K4_9STAP</name>
<keyword evidence="2" id="KW-1185">Reference proteome</keyword>
<dbReference type="RefSeq" id="WP_277582642.1">
    <property type="nucleotide sequence ID" value="NZ_JAMBPY010000001.1"/>
</dbReference>
<gene>
    <name evidence="1" type="ORF">M4L89_00020</name>
</gene>
<accession>A0A9X4L0K4</accession>
<sequence>MKIRELDPNKSQYVIVHDLGKGEYSYGMRVIGKVIELRYNFHKEVESAIIESMPEHQYEVTEDNNFELWKDYIANKTESVKR</sequence>
<dbReference type="AlphaFoldDB" id="A0A9X4L0K4"/>
<comment type="caution">
    <text evidence="1">The sequence shown here is derived from an EMBL/GenBank/DDBJ whole genome shotgun (WGS) entry which is preliminary data.</text>
</comment>
<proteinExistence type="predicted"/>
<protein>
    <submittedName>
        <fullName evidence="1">Uncharacterized protein</fullName>
    </submittedName>
</protein>
<dbReference type="Proteomes" id="UP001152422">
    <property type="component" value="Unassembled WGS sequence"/>
</dbReference>
<evidence type="ECO:0000313" key="2">
    <source>
        <dbReference type="Proteomes" id="UP001152422"/>
    </source>
</evidence>
<organism evidence="1 2">
    <name type="scientific">Staphylococcus equorum</name>
    <dbReference type="NCBI Taxonomy" id="246432"/>
    <lineage>
        <taxon>Bacteria</taxon>
        <taxon>Bacillati</taxon>
        <taxon>Bacillota</taxon>
        <taxon>Bacilli</taxon>
        <taxon>Bacillales</taxon>
        <taxon>Staphylococcaceae</taxon>
        <taxon>Staphylococcus</taxon>
    </lineage>
</organism>
<evidence type="ECO:0000313" key="1">
    <source>
        <dbReference type="EMBL" id="MDG0844624.1"/>
    </source>
</evidence>
<reference evidence="1" key="1">
    <citation type="submission" date="2022-05" db="EMBL/GenBank/DDBJ databases">
        <title>Comparative genomics of Staphylococcus equorum isolates.</title>
        <authorList>
            <person name="Luelf R.H."/>
        </authorList>
    </citation>
    <scope>NUCLEOTIDE SEQUENCE</scope>
    <source>
        <strain evidence="1">TMW 2.2497</strain>
    </source>
</reference>